<evidence type="ECO:0000256" key="4">
    <source>
        <dbReference type="ARBA" id="ARBA00022729"/>
    </source>
</evidence>
<dbReference type="KEGG" id="rsa:RSal33209_2864"/>
<name>A9WTR7_RENSM</name>
<protein>
    <submittedName>
        <fullName evidence="6">Fe3+-siderophore binding protein</fullName>
    </submittedName>
</protein>
<dbReference type="eggNOG" id="COG0614">
    <property type="taxonomic scope" value="Bacteria"/>
</dbReference>
<comment type="similarity">
    <text evidence="2">Belongs to the bacterial solute-binding protein 8 family.</text>
</comment>
<keyword evidence="4" id="KW-0732">Signal</keyword>
<reference evidence="7" key="1">
    <citation type="journal article" date="2008" name="J. Bacteriol.">
        <title>Genome sequence of the fish pathogen Renibacterium salmoninarum suggests reductive evolution away from an environmental Arthrobacter ancestor.</title>
        <authorList>
            <person name="Wiens G.D."/>
            <person name="Rockey D.D."/>
            <person name="Wu Z."/>
            <person name="Chang J."/>
            <person name="Levy R."/>
            <person name="Crane S."/>
            <person name="Chen D.S."/>
            <person name="Capri G.R."/>
            <person name="Burnett J.R."/>
            <person name="Sudheesh P.S."/>
            <person name="Schipma M.J."/>
            <person name="Burd H."/>
            <person name="Bhattacharyya A."/>
            <person name="Rhodes L.D."/>
            <person name="Kaul R."/>
            <person name="Strom M.S."/>
        </authorList>
    </citation>
    <scope>NUCLEOTIDE SEQUENCE [LARGE SCALE GENOMIC DNA]</scope>
    <source>
        <strain evidence="7">ATCC 33209 / DSM 20767 / JCM 11484 / NBRC 15589 / NCIMB 2235</strain>
    </source>
</reference>
<dbReference type="STRING" id="288705.RSal33209_2864"/>
<accession>A9WTR7</accession>
<evidence type="ECO:0000259" key="5">
    <source>
        <dbReference type="PROSITE" id="PS50983"/>
    </source>
</evidence>
<sequence length="357" mass="38206">MSELDLFRSSFSRRQGFALMGVAAIGLGLASCSTGTVTDAGASAASDVDGTFPVTIKHALGETVIAKAPSRVATISWTNDDMVMALGVVPVGVPKVAWGGDAQGLTPWKQDALEQLGAPLGSTAAPVIYSETDGWNFTEIAKTSPEVIVAAYSQLSQEGYEKLSKIAPVVLYPEGQAYQMPWRDSLRLVGKALGRNAKAEQLIKDTDAIMTAEKSKFHNLAGKTFIWSGVDTATTGQMFLCTTGDPRSRFLMELGLKPAPVLLDWQKDVKDYYFSFSTEKANELVSDIMFIDFSSDFTKESLTKAPLLSQIPAVKRDALVGFDDNTLSLAIVASSPLSLKWAVDLVVSMADKAAAKA</sequence>
<dbReference type="Proteomes" id="UP000002007">
    <property type="component" value="Chromosome"/>
</dbReference>
<dbReference type="InterPro" id="IPR051313">
    <property type="entry name" value="Bact_iron-sidero_bind"/>
</dbReference>
<dbReference type="Gene3D" id="3.40.50.1980">
    <property type="entry name" value="Nitrogenase molybdenum iron protein domain"/>
    <property type="match status" value="2"/>
</dbReference>
<dbReference type="PANTHER" id="PTHR30532">
    <property type="entry name" value="IRON III DICITRATE-BINDING PERIPLASMIC PROTEIN"/>
    <property type="match status" value="1"/>
</dbReference>
<dbReference type="RefSeq" id="WP_012246238.1">
    <property type="nucleotide sequence ID" value="NC_010168.1"/>
</dbReference>
<proteinExistence type="inferred from homology"/>
<dbReference type="SUPFAM" id="SSF53807">
    <property type="entry name" value="Helical backbone' metal receptor"/>
    <property type="match status" value="1"/>
</dbReference>
<dbReference type="GO" id="GO:0030288">
    <property type="term" value="C:outer membrane-bounded periplasmic space"/>
    <property type="evidence" value="ECO:0007669"/>
    <property type="project" value="TreeGrafter"/>
</dbReference>
<dbReference type="Pfam" id="PF01497">
    <property type="entry name" value="Peripla_BP_2"/>
    <property type="match status" value="1"/>
</dbReference>
<evidence type="ECO:0000256" key="1">
    <source>
        <dbReference type="ARBA" id="ARBA00004196"/>
    </source>
</evidence>
<feature type="domain" description="Fe/B12 periplasmic-binding" evidence="5">
    <location>
        <begin position="71"/>
        <end position="354"/>
    </location>
</feature>
<dbReference type="PANTHER" id="PTHR30532:SF24">
    <property type="entry name" value="FERRIC ENTEROBACTIN-BINDING PERIPLASMIC PROTEIN FEPB"/>
    <property type="match status" value="1"/>
</dbReference>
<gene>
    <name evidence="6" type="ordered locus">RSal33209_2864</name>
</gene>
<dbReference type="GO" id="GO:1901678">
    <property type="term" value="P:iron coordination entity transport"/>
    <property type="evidence" value="ECO:0007669"/>
    <property type="project" value="UniProtKB-ARBA"/>
</dbReference>
<keyword evidence="7" id="KW-1185">Reference proteome</keyword>
<evidence type="ECO:0000313" key="7">
    <source>
        <dbReference type="Proteomes" id="UP000002007"/>
    </source>
</evidence>
<evidence type="ECO:0000256" key="3">
    <source>
        <dbReference type="ARBA" id="ARBA00022448"/>
    </source>
</evidence>
<dbReference type="AlphaFoldDB" id="A9WTR7"/>
<comment type="subcellular location">
    <subcellularLocation>
        <location evidence="1">Cell envelope</location>
    </subcellularLocation>
</comment>
<organism evidence="6 7">
    <name type="scientific">Renibacterium salmoninarum (strain ATCC 33209 / DSM 20767 / JCM 11484 / NBRC 15589 / NCIMB 2235)</name>
    <dbReference type="NCBI Taxonomy" id="288705"/>
    <lineage>
        <taxon>Bacteria</taxon>
        <taxon>Bacillati</taxon>
        <taxon>Actinomycetota</taxon>
        <taxon>Actinomycetes</taxon>
        <taxon>Micrococcales</taxon>
        <taxon>Micrococcaceae</taxon>
        <taxon>Renibacterium</taxon>
    </lineage>
</organism>
<dbReference type="PROSITE" id="PS50983">
    <property type="entry name" value="FE_B12_PBP"/>
    <property type="match status" value="1"/>
</dbReference>
<keyword evidence="3" id="KW-0813">Transport</keyword>
<dbReference type="InterPro" id="IPR002491">
    <property type="entry name" value="ABC_transptr_periplasmic_BD"/>
</dbReference>
<dbReference type="HOGENOM" id="CLU_038034_1_1_11"/>
<dbReference type="EMBL" id="CP000910">
    <property type="protein sequence ID" value="ABY24588.1"/>
    <property type="molecule type" value="Genomic_DNA"/>
</dbReference>
<evidence type="ECO:0000256" key="2">
    <source>
        <dbReference type="ARBA" id="ARBA00008814"/>
    </source>
</evidence>
<evidence type="ECO:0000313" key="6">
    <source>
        <dbReference type="EMBL" id="ABY24588.1"/>
    </source>
</evidence>